<dbReference type="OrthoDB" id="1821269at2759"/>
<feature type="non-terminal residue" evidence="1">
    <location>
        <position position="60"/>
    </location>
</feature>
<keyword evidence="2" id="KW-1185">Reference proteome</keyword>
<sequence>MEEYVTKAQDVIANMLAKGSAIGQDAMNRAKTSVECSASSGCKFAAERKLNHTGSAVKTS</sequence>
<dbReference type="InParanoid" id="A0A2P5A8V8"/>
<reference evidence="2" key="1">
    <citation type="submission" date="2016-06" db="EMBL/GenBank/DDBJ databases">
        <title>Parallel loss of symbiosis genes in relatives of nitrogen-fixing non-legume Parasponia.</title>
        <authorList>
            <person name="Van Velzen R."/>
            <person name="Holmer R."/>
            <person name="Bu F."/>
            <person name="Rutten L."/>
            <person name="Van Zeijl A."/>
            <person name="Liu W."/>
            <person name="Santuari L."/>
            <person name="Cao Q."/>
            <person name="Sharma T."/>
            <person name="Shen D."/>
            <person name="Roswanjaya Y."/>
            <person name="Wardhani T."/>
            <person name="Kalhor M.S."/>
            <person name="Jansen J."/>
            <person name="Van den Hoogen J."/>
            <person name="Gungor B."/>
            <person name="Hartog M."/>
            <person name="Hontelez J."/>
            <person name="Verver J."/>
            <person name="Yang W.-C."/>
            <person name="Schijlen E."/>
            <person name="Repin R."/>
            <person name="Schilthuizen M."/>
            <person name="Schranz E."/>
            <person name="Heidstra R."/>
            <person name="Miyata K."/>
            <person name="Fedorova E."/>
            <person name="Kohlen W."/>
            <person name="Bisseling T."/>
            <person name="Smit S."/>
            <person name="Geurts R."/>
        </authorList>
    </citation>
    <scope>NUCLEOTIDE SEQUENCE [LARGE SCALE GENOMIC DNA]</scope>
    <source>
        <strain evidence="2">cv. RG33-2</strain>
    </source>
</reference>
<gene>
    <name evidence="1" type="ORF">TorRG33x02_355710</name>
</gene>
<proteinExistence type="predicted"/>
<name>A0A2P5A8V8_TREOI</name>
<organism evidence="1 2">
    <name type="scientific">Trema orientale</name>
    <name type="common">Charcoal tree</name>
    <name type="synonym">Celtis orientalis</name>
    <dbReference type="NCBI Taxonomy" id="63057"/>
    <lineage>
        <taxon>Eukaryota</taxon>
        <taxon>Viridiplantae</taxon>
        <taxon>Streptophyta</taxon>
        <taxon>Embryophyta</taxon>
        <taxon>Tracheophyta</taxon>
        <taxon>Spermatophyta</taxon>
        <taxon>Magnoliopsida</taxon>
        <taxon>eudicotyledons</taxon>
        <taxon>Gunneridae</taxon>
        <taxon>Pentapetalae</taxon>
        <taxon>rosids</taxon>
        <taxon>fabids</taxon>
        <taxon>Rosales</taxon>
        <taxon>Cannabaceae</taxon>
        <taxon>Trema</taxon>
    </lineage>
</organism>
<dbReference type="EMBL" id="JXTC01001058">
    <property type="protein sequence ID" value="PON32967.1"/>
    <property type="molecule type" value="Genomic_DNA"/>
</dbReference>
<dbReference type="Proteomes" id="UP000237000">
    <property type="component" value="Unassembled WGS sequence"/>
</dbReference>
<comment type="caution">
    <text evidence="1">The sequence shown here is derived from an EMBL/GenBank/DDBJ whole genome shotgun (WGS) entry which is preliminary data.</text>
</comment>
<accession>A0A2P5A8V8</accession>
<evidence type="ECO:0000313" key="1">
    <source>
        <dbReference type="EMBL" id="PON32967.1"/>
    </source>
</evidence>
<protein>
    <submittedName>
        <fullName evidence="1">Uncharacterized protein</fullName>
    </submittedName>
</protein>
<dbReference type="AlphaFoldDB" id="A0A2P5A8V8"/>
<evidence type="ECO:0000313" key="2">
    <source>
        <dbReference type="Proteomes" id="UP000237000"/>
    </source>
</evidence>